<dbReference type="PATRIC" id="fig|264251.5.peg.3264"/>
<reference evidence="2 3" key="1">
    <citation type="submission" date="2014-05" db="EMBL/GenBank/DDBJ databases">
        <title>Cellulosimicrobium funkei U11 genome.</title>
        <authorList>
            <person name="Hu C."/>
            <person name="Gong Y."/>
            <person name="Wan W."/>
            <person name="Jiang M."/>
        </authorList>
    </citation>
    <scope>NUCLEOTIDE SEQUENCE [LARGE SCALE GENOMIC DNA]</scope>
    <source>
        <strain evidence="2 3">U11</strain>
    </source>
</reference>
<name>A0A0H2KJC9_9MICO</name>
<dbReference type="STRING" id="264251.FB00_16035"/>
<organism evidence="2 3">
    <name type="scientific">Cellulosimicrobium funkei</name>
    <dbReference type="NCBI Taxonomy" id="264251"/>
    <lineage>
        <taxon>Bacteria</taxon>
        <taxon>Bacillati</taxon>
        <taxon>Actinomycetota</taxon>
        <taxon>Actinomycetes</taxon>
        <taxon>Micrococcales</taxon>
        <taxon>Promicromonosporaceae</taxon>
        <taxon>Cellulosimicrobium</taxon>
    </lineage>
</organism>
<protein>
    <submittedName>
        <fullName evidence="2">Uncharacterized protein</fullName>
    </submittedName>
</protein>
<dbReference type="AlphaFoldDB" id="A0A0H2KJC9"/>
<accession>A0A0H2KJC9</accession>
<gene>
    <name evidence="2" type="ORF">FB00_16035</name>
</gene>
<dbReference type="RefSeq" id="WP_047233847.1">
    <property type="nucleotide sequence ID" value="NZ_JNBQ01000027.1"/>
</dbReference>
<evidence type="ECO:0000256" key="1">
    <source>
        <dbReference type="SAM" id="MobiDB-lite"/>
    </source>
</evidence>
<evidence type="ECO:0000313" key="2">
    <source>
        <dbReference type="EMBL" id="KLN33730.1"/>
    </source>
</evidence>
<proteinExistence type="predicted"/>
<evidence type="ECO:0000313" key="3">
    <source>
        <dbReference type="Proteomes" id="UP000035265"/>
    </source>
</evidence>
<dbReference type="Proteomes" id="UP000035265">
    <property type="component" value="Unassembled WGS sequence"/>
</dbReference>
<feature type="region of interest" description="Disordered" evidence="1">
    <location>
        <begin position="1"/>
        <end position="71"/>
    </location>
</feature>
<comment type="caution">
    <text evidence="2">The sequence shown here is derived from an EMBL/GenBank/DDBJ whole genome shotgun (WGS) entry which is preliminary data.</text>
</comment>
<dbReference type="EMBL" id="JNBQ01000027">
    <property type="protein sequence ID" value="KLN33730.1"/>
    <property type="molecule type" value="Genomic_DNA"/>
</dbReference>
<keyword evidence="3" id="KW-1185">Reference proteome</keyword>
<sequence>MSTHADHRDDLNESDVASARLSPRREEEGEPVGDVLTGGDATKAPQSLSENERRPIDGASSGTSWDDPDEL</sequence>
<feature type="compositionally biased region" description="Basic and acidic residues" evidence="1">
    <location>
        <begin position="1"/>
        <end position="11"/>
    </location>
</feature>